<comment type="caution">
    <text evidence="1">The sequence shown here is derived from an EMBL/GenBank/DDBJ whole genome shotgun (WGS) entry which is preliminary data.</text>
</comment>
<dbReference type="Gene3D" id="3.40.50.2000">
    <property type="entry name" value="Glycogen Phosphorylase B"/>
    <property type="match status" value="2"/>
</dbReference>
<sequence>PSLVIITNDVNKEGRLHAKYCKLNNIPTIYIPHAANPINEEIITKTDVSFLTVWGEKDKEYFLNKGEKEDKVVVVGTPRYNNLFKGTVKHLTEINDMFTNRRYKFDPKKSTILLTTNPISNKSNEKILKTVIKCLKELNLVDNLIIKLHPAENGNTPSKPLYLTLYIC</sequence>
<accession>X1CME8</accession>
<evidence type="ECO:0000313" key="1">
    <source>
        <dbReference type="EMBL" id="GAH08937.1"/>
    </source>
</evidence>
<dbReference type="EMBL" id="BART01030940">
    <property type="protein sequence ID" value="GAH08937.1"/>
    <property type="molecule type" value="Genomic_DNA"/>
</dbReference>
<name>X1CME8_9ZZZZ</name>
<organism evidence="1">
    <name type="scientific">marine sediment metagenome</name>
    <dbReference type="NCBI Taxonomy" id="412755"/>
    <lineage>
        <taxon>unclassified sequences</taxon>
        <taxon>metagenomes</taxon>
        <taxon>ecological metagenomes</taxon>
    </lineage>
</organism>
<gene>
    <name evidence="1" type="ORF">S01H4_53867</name>
</gene>
<proteinExistence type="predicted"/>
<dbReference type="AlphaFoldDB" id="X1CME8"/>
<dbReference type="SUPFAM" id="SSF53756">
    <property type="entry name" value="UDP-Glycosyltransferase/glycogen phosphorylase"/>
    <property type="match status" value="1"/>
</dbReference>
<protein>
    <recommendedName>
        <fullName evidence="2">UDP-N-acetylglucosamine 2-epimerase domain-containing protein</fullName>
    </recommendedName>
</protein>
<evidence type="ECO:0008006" key="2">
    <source>
        <dbReference type="Google" id="ProtNLM"/>
    </source>
</evidence>
<reference evidence="1" key="1">
    <citation type="journal article" date="2014" name="Front. Microbiol.">
        <title>High frequency of phylogenetically diverse reductive dehalogenase-homologous genes in deep subseafloor sedimentary metagenomes.</title>
        <authorList>
            <person name="Kawai M."/>
            <person name="Futagami T."/>
            <person name="Toyoda A."/>
            <person name="Takaki Y."/>
            <person name="Nishi S."/>
            <person name="Hori S."/>
            <person name="Arai W."/>
            <person name="Tsubouchi T."/>
            <person name="Morono Y."/>
            <person name="Uchiyama I."/>
            <person name="Ito T."/>
            <person name="Fujiyama A."/>
            <person name="Inagaki F."/>
            <person name="Takami H."/>
        </authorList>
    </citation>
    <scope>NUCLEOTIDE SEQUENCE</scope>
    <source>
        <strain evidence="1">Expedition CK06-06</strain>
    </source>
</reference>
<feature type="non-terminal residue" evidence="1">
    <location>
        <position position="1"/>
    </location>
</feature>